<feature type="compositionally biased region" description="Basic residues" evidence="11">
    <location>
        <begin position="134"/>
        <end position="149"/>
    </location>
</feature>
<name>A0A1S3HV53_LINAN</name>
<reference evidence="15 16" key="1">
    <citation type="submission" date="2025-04" db="UniProtKB">
        <authorList>
            <consortium name="RefSeq"/>
        </authorList>
    </citation>
    <scope>IDENTIFICATION</scope>
    <source>
        <tissue evidence="15 16">Gonads</tissue>
    </source>
</reference>
<evidence type="ECO:0000313" key="16">
    <source>
        <dbReference type="RefSeq" id="XP_013389922.2"/>
    </source>
</evidence>
<protein>
    <submittedName>
        <fullName evidence="15 16">Zinc finger and BTB domain-containing protein 11-like</fullName>
    </submittedName>
</protein>
<dbReference type="SMART" id="SM00225">
    <property type="entry name" value="BTB"/>
    <property type="match status" value="1"/>
</dbReference>
<accession>A0A1S3HV53</accession>
<dbReference type="PANTHER" id="PTHR46105">
    <property type="entry name" value="AGAP004733-PA"/>
    <property type="match status" value="1"/>
</dbReference>
<comment type="subcellular location">
    <subcellularLocation>
        <location evidence="1">Nucleus</location>
    </subcellularLocation>
</comment>
<dbReference type="InterPro" id="IPR011333">
    <property type="entry name" value="SKP1/BTB/POZ_sf"/>
</dbReference>
<dbReference type="SUPFAM" id="SSF57667">
    <property type="entry name" value="beta-beta-alpha zinc fingers"/>
    <property type="match status" value="3"/>
</dbReference>
<gene>
    <name evidence="15 16" type="primary">LOC106158404</name>
</gene>
<keyword evidence="7" id="KW-0238">DNA-binding</keyword>
<dbReference type="PROSITE" id="PS50157">
    <property type="entry name" value="ZINC_FINGER_C2H2_2"/>
    <property type="match status" value="4"/>
</dbReference>
<evidence type="ECO:0000256" key="4">
    <source>
        <dbReference type="ARBA" id="ARBA00022771"/>
    </source>
</evidence>
<dbReference type="GO" id="GO:0000978">
    <property type="term" value="F:RNA polymerase II cis-regulatory region sequence-specific DNA binding"/>
    <property type="evidence" value="ECO:0007669"/>
    <property type="project" value="TreeGrafter"/>
</dbReference>
<dbReference type="RefSeq" id="XP_013389922.2">
    <property type="nucleotide sequence ID" value="XM_013534468.2"/>
</dbReference>
<evidence type="ECO:0000256" key="8">
    <source>
        <dbReference type="ARBA" id="ARBA00023163"/>
    </source>
</evidence>
<keyword evidence="4 10" id="KW-0863">Zinc-finger</keyword>
<feature type="domain" description="C2H2-type" evidence="13">
    <location>
        <begin position="591"/>
        <end position="619"/>
    </location>
</feature>
<dbReference type="SUPFAM" id="SSF54695">
    <property type="entry name" value="POZ domain"/>
    <property type="match status" value="1"/>
</dbReference>
<dbReference type="RefSeq" id="XP_013389809.2">
    <property type="nucleotide sequence ID" value="XM_013534355.2"/>
</dbReference>
<accession>A0A1S3HXL1</accession>
<dbReference type="OrthoDB" id="10072647at2759"/>
<feature type="region of interest" description="Disordered" evidence="11">
    <location>
        <begin position="134"/>
        <end position="206"/>
    </location>
</feature>
<evidence type="ECO:0000256" key="10">
    <source>
        <dbReference type="PROSITE-ProRule" id="PRU00042"/>
    </source>
</evidence>
<dbReference type="AlphaFoldDB" id="A0A1S3HV53"/>
<evidence type="ECO:0000256" key="7">
    <source>
        <dbReference type="ARBA" id="ARBA00023125"/>
    </source>
</evidence>
<evidence type="ECO:0000256" key="9">
    <source>
        <dbReference type="ARBA" id="ARBA00023242"/>
    </source>
</evidence>
<evidence type="ECO:0000256" key="2">
    <source>
        <dbReference type="ARBA" id="ARBA00022723"/>
    </source>
</evidence>
<keyword evidence="2" id="KW-0479">Metal-binding</keyword>
<dbReference type="Pfam" id="PF00096">
    <property type="entry name" value="zf-C2H2"/>
    <property type="match status" value="2"/>
</dbReference>
<evidence type="ECO:0000256" key="11">
    <source>
        <dbReference type="SAM" id="MobiDB-lite"/>
    </source>
</evidence>
<feature type="compositionally biased region" description="Basic and acidic residues" evidence="11">
    <location>
        <begin position="161"/>
        <end position="171"/>
    </location>
</feature>
<feature type="domain" description="C2H2-type" evidence="13">
    <location>
        <begin position="534"/>
        <end position="562"/>
    </location>
</feature>
<evidence type="ECO:0000259" key="13">
    <source>
        <dbReference type="PROSITE" id="PS50157"/>
    </source>
</evidence>
<evidence type="ECO:0000256" key="5">
    <source>
        <dbReference type="ARBA" id="ARBA00022833"/>
    </source>
</evidence>
<feature type="compositionally biased region" description="Basic residues" evidence="11">
    <location>
        <begin position="256"/>
        <end position="265"/>
    </location>
</feature>
<dbReference type="GO" id="GO:0005634">
    <property type="term" value="C:nucleus"/>
    <property type="evidence" value="ECO:0007669"/>
    <property type="project" value="UniProtKB-SubCell"/>
</dbReference>
<evidence type="ECO:0000256" key="6">
    <source>
        <dbReference type="ARBA" id="ARBA00023015"/>
    </source>
</evidence>
<evidence type="ECO:0000259" key="12">
    <source>
        <dbReference type="PROSITE" id="PS50097"/>
    </source>
</evidence>
<keyword evidence="14" id="KW-1185">Reference proteome</keyword>
<feature type="compositionally biased region" description="Acidic residues" evidence="11">
    <location>
        <begin position="181"/>
        <end position="206"/>
    </location>
</feature>
<evidence type="ECO:0000256" key="1">
    <source>
        <dbReference type="ARBA" id="ARBA00004123"/>
    </source>
</evidence>
<dbReference type="GeneID" id="106158404"/>
<dbReference type="PANTHER" id="PTHR46105:SF5">
    <property type="entry name" value="ZINC FINGER AND BTB DOMAIN-CONTAINING PROTEIN 44 ISOFORM X1"/>
    <property type="match status" value="1"/>
</dbReference>
<feature type="domain" description="BTB" evidence="12">
    <location>
        <begin position="28"/>
        <end position="93"/>
    </location>
</feature>
<feature type="region of interest" description="Disordered" evidence="11">
    <location>
        <begin position="245"/>
        <end position="293"/>
    </location>
</feature>
<feature type="compositionally biased region" description="Acidic residues" evidence="11">
    <location>
        <begin position="269"/>
        <end position="278"/>
    </location>
</feature>
<organism evidence="14 16">
    <name type="scientific">Lingula anatina</name>
    <name type="common">Brachiopod</name>
    <name type="synonym">Lingula unguis</name>
    <dbReference type="NCBI Taxonomy" id="7574"/>
    <lineage>
        <taxon>Eukaryota</taxon>
        <taxon>Metazoa</taxon>
        <taxon>Spiralia</taxon>
        <taxon>Lophotrochozoa</taxon>
        <taxon>Brachiopoda</taxon>
        <taxon>Linguliformea</taxon>
        <taxon>Lingulata</taxon>
        <taxon>Lingulida</taxon>
        <taxon>Linguloidea</taxon>
        <taxon>Lingulidae</taxon>
        <taxon>Lingula</taxon>
    </lineage>
</organism>
<dbReference type="Pfam" id="PF00651">
    <property type="entry name" value="BTB"/>
    <property type="match status" value="1"/>
</dbReference>
<dbReference type="InterPro" id="IPR000210">
    <property type="entry name" value="BTB/POZ_dom"/>
</dbReference>
<dbReference type="CDD" id="cd18186">
    <property type="entry name" value="BTB_POZ_ZBTB_KLHL-like"/>
    <property type="match status" value="1"/>
</dbReference>
<dbReference type="Gene3D" id="3.30.160.60">
    <property type="entry name" value="Classic Zinc Finger"/>
    <property type="match status" value="3"/>
</dbReference>
<dbReference type="GO" id="GO:0008270">
    <property type="term" value="F:zinc ion binding"/>
    <property type="evidence" value="ECO:0007669"/>
    <property type="project" value="UniProtKB-KW"/>
</dbReference>
<keyword evidence="3" id="KW-0677">Repeat</keyword>
<dbReference type="SMART" id="SM00355">
    <property type="entry name" value="ZnF_C2H2"/>
    <property type="match status" value="5"/>
</dbReference>
<dbReference type="KEGG" id="lak:106158404"/>
<dbReference type="Proteomes" id="UP000085678">
    <property type="component" value="Unplaced"/>
</dbReference>
<evidence type="ECO:0000313" key="14">
    <source>
        <dbReference type="Proteomes" id="UP000085678"/>
    </source>
</evidence>
<proteinExistence type="predicted"/>
<dbReference type="PROSITE" id="PS50097">
    <property type="entry name" value="BTB"/>
    <property type="match status" value="1"/>
</dbReference>
<evidence type="ECO:0000313" key="15">
    <source>
        <dbReference type="RefSeq" id="XP_013389809.2"/>
    </source>
</evidence>
<feature type="domain" description="C2H2-type" evidence="13">
    <location>
        <begin position="563"/>
        <end position="590"/>
    </location>
</feature>
<keyword evidence="6" id="KW-0805">Transcription regulation</keyword>
<keyword evidence="8" id="KW-0804">Transcription</keyword>
<dbReference type="Gene3D" id="3.30.710.10">
    <property type="entry name" value="Potassium Channel Kv1.1, Chain A"/>
    <property type="match status" value="1"/>
</dbReference>
<keyword evidence="9" id="KW-0539">Nucleus</keyword>
<dbReference type="InterPro" id="IPR013087">
    <property type="entry name" value="Znf_C2H2_type"/>
</dbReference>
<dbReference type="FunFam" id="3.30.160.60:FF:000446">
    <property type="entry name" value="Zinc finger protein"/>
    <property type="match status" value="1"/>
</dbReference>
<feature type="domain" description="C2H2-type" evidence="13">
    <location>
        <begin position="506"/>
        <end position="533"/>
    </location>
</feature>
<dbReference type="GO" id="GO:0000981">
    <property type="term" value="F:DNA-binding transcription factor activity, RNA polymerase II-specific"/>
    <property type="evidence" value="ECO:0007669"/>
    <property type="project" value="TreeGrafter"/>
</dbReference>
<evidence type="ECO:0000256" key="3">
    <source>
        <dbReference type="ARBA" id="ARBA00022737"/>
    </source>
</evidence>
<dbReference type="InterPro" id="IPR036236">
    <property type="entry name" value="Znf_C2H2_sf"/>
</dbReference>
<keyword evidence="5" id="KW-0862">Zinc</keyword>
<sequence>MLPIQTKSSHFESILAELNKQRLSKVHCDVSLVSDLGVTFPAHRCVLAASCGYFRDLLNQQRAGSILVLNDYSTEALQLFIEVIYTGRFQLPKNIDNEEDVKKLRHLATLLDLQTAVQLCDEYLRGVQFFKPKSRRKTNKQKSQRKLKKPSSNQLTNESAEPEKEEKEIKTDTIATNVPTDDNDDDDGDELQTDDEGEESPVDVGMIEDDSVEYIPTGSAAKQCFDDETNTKGIRKSLRIVKRKVKKYPEEEQIAKPRRKIKKRKVQDDSDSDLDDSIVVESGADLAPSQPVDPVTEALNVAFGITSDLGKETNPTPDPVEVEQTFDKILKMLAVHRPQQKIEKRGRKPKIKVEEKESKVAMDGELFRENDQSVLEKFAEITTKVAEQEGQTLLINGTISTESSDFDTKVSKSFKSIQEQIKKRKLTENSEVSVNLGLKKKPASAQEEEEWRNCLYCKQFRGKRKGRFEFHARYCNSQYRCQLCYKPFLNEFDMKRHHCAKEKKSVICEQCGKTLTNCYALALHMQVHSGVKKHACQHCGKLFLRACQLKAHVVHVHTTERPHKCVHCGKAFGLKYELNRHLQNHSTAYNFICNQCGAGFHENFKLNQHVKMAHKPMNAGIPQVLHQTSSASSQITFLAPSMTSQAENSTFTYPTNSLPVNNLPNSVPGESLIYAMVPASSLALTDDLQENDVTFQVIQAIQGSYSNDQPNQDQETRLTTL</sequence>
<dbReference type="InterPro" id="IPR050457">
    <property type="entry name" value="ZnFinger_BTB_dom_contain"/>
</dbReference>
<dbReference type="PROSITE" id="PS00028">
    <property type="entry name" value="ZINC_FINGER_C2H2_1"/>
    <property type="match status" value="4"/>
</dbReference>